<organism evidence="4 5">
    <name type="scientific">Henosepilachna vigintioctopunctata</name>
    <dbReference type="NCBI Taxonomy" id="420089"/>
    <lineage>
        <taxon>Eukaryota</taxon>
        <taxon>Metazoa</taxon>
        <taxon>Ecdysozoa</taxon>
        <taxon>Arthropoda</taxon>
        <taxon>Hexapoda</taxon>
        <taxon>Insecta</taxon>
        <taxon>Pterygota</taxon>
        <taxon>Neoptera</taxon>
        <taxon>Endopterygota</taxon>
        <taxon>Coleoptera</taxon>
        <taxon>Polyphaga</taxon>
        <taxon>Cucujiformia</taxon>
        <taxon>Coccinelloidea</taxon>
        <taxon>Coccinellidae</taxon>
        <taxon>Epilachninae</taxon>
        <taxon>Epilachnini</taxon>
        <taxon>Henosepilachna</taxon>
    </lineage>
</organism>
<name>A0AAW1TLZ4_9CUCU</name>
<evidence type="ECO:0000313" key="5">
    <source>
        <dbReference type="Proteomes" id="UP001431783"/>
    </source>
</evidence>
<dbReference type="Gene3D" id="3.40.50.720">
    <property type="entry name" value="NAD(P)-binding Rossmann-like Domain"/>
    <property type="match status" value="1"/>
</dbReference>
<dbReference type="PRINTS" id="PR00081">
    <property type="entry name" value="GDHRDH"/>
</dbReference>
<dbReference type="InterPro" id="IPR020904">
    <property type="entry name" value="Sc_DH/Rdtase_CS"/>
</dbReference>
<comment type="similarity">
    <text evidence="1 3">Belongs to the short-chain dehydrogenases/reductases (SDR) family.</text>
</comment>
<dbReference type="EMBL" id="JARQZJ010000001">
    <property type="protein sequence ID" value="KAK9869638.1"/>
    <property type="molecule type" value="Genomic_DNA"/>
</dbReference>
<proteinExistence type="inferred from homology"/>
<reference evidence="4 5" key="1">
    <citation type="submission" date="2023-03" db="EMBL/GenBank/DDBJ databases">
        <title>Genome insight into feeding habits of ladybird beetles.</title>
        <authorList>
            <person name="Li H.-S."/>
            <person name="Huang Y.-H."/>
            <person name="Pang H."/>
        </authorList>
    </citation>
    <scope>NUCLEOTIDE SEQUENCE [LARGE SCALE GENOMIC DNA]</scope>
    <source>
        <strain evidence="4">SYSU_2023b</strain>
        <tissue evidence="4">Whole body</tissue>
    </source>
</reference>
<accession>A0AAW1TLZ4</accession>
<evidence type="ECO:0008006" key="6">
    <source>
        <dbReference type="Google" id="ProtNLM"/>
    </source>
</evidence>
<dbReference type="AlphaFoldDB" id="A0AAW1TLZ4"/>
<keyword evidence="2" id="KW-0560">Oxidoreductase</keyword>
<evidence type="ECO:0000256" key="1">
    <source>
        <dbReference type="ARBA" id="ARBA00006484"/>
    </source>
</evidence>
<dbReference type="GO" id="GO:0016616">
    <property type="term" value="F:oxidoreductase activity, acting on the CH-OH group of donors, NAD or NADP as acceptor"/>
    <property type="evidence" value="ECO:0007669"/>
    <property type="project" value="UniProtKB-ARBA"/>
</dbReference>
<dbReference type="PRINTS" id="PR00080">
    <property type="entry name" value="SDRFAMILY"/>
</dbReference>
<keyword evidence="5" id="KW-1185">Reference proteome</keyword>
<dbReference type="PANTHER" id="PTHR43115:SF4">
    <property type="entry name" value="DEHYDROGENASE_REDUCTASE SDR FAMILY MEMBER 11"/>
    <property type="match status" value="1"/>
</dbReference>
<gene>
    <name evidence="4" type="ORF">WA026_003383</name>
</gene>
<evidence type="ECO:0000256" key="2">
    <source>
        <dbReference type="ARBA" id="ARBA00023002"/>
    </source>
</evidence>
<dbReference type="Pfam" id="PF00106">
    <property type="entry name" value="adh_short"/>
    <property type="match status" value="1"/>
</dbReference>
<sequence length="252" mass="26853">MVLNMERWKGKVAVVTGASAGIGAAIVEQLVQEGLIVIGLARRIERIEDISKNLSSSKGSLHGFKVDLRNTEDIISTFTAIENKFGPIHVLINNAGIVHNTTLMDGDIEKWKNVIDVNVMGLCVATREAINSMRRNEVAGHIVHINSDLGHVIPSIPGLNVYPASKFAVSALTEVLRGELMRSGTKIKVTSVSPGLVGNTEIFCAAGGIDSGIDKAPALHPEDVAEAVIYVLSTPPHVQVHDVILKPLGSGH</sequence>
<dbReference type="Proteomes" id="UP001431783">
    <property type="component" value="Unassembled WGS sequence"/>
</dbReference>
<dbReference type="PROSITE" id="PS00061">
    <property type="entry name" value="ADH_SHORT"/>
    <property type="match status" value="1"/>
</dbReference>
<protein>
    <recommendedName>
        <fullName evidence="6">Farnesol dehydrogenase</fullName>
    </recommendedName>
</protein>
<dbReference type="InterPro" id="IPR002347">
    <property type="entry name" value="SDR_fam"/>
</dbReference>
<dbReference type="PANTHER" id="PTHR43115">
    <property type="entry name" value="DEHYDROGENASE/REDUCTASE SDR FAMILY MEMBER 11"/>
    <property type="match status" value="1"/>
</dbReference>
<dbReference type="FunFam" id="3.40.50.720:FF:000047">
    <property type="entry name" value="NADP-dependent L-serine/L-allo-threonine dehydrogenase"/>
    <property type="match status" value="1"/>
</dbReference>
<dbReference type="SUPFAM" id="SSF51735">
    <property type="entry name" value="NAD(P)-binding Rossmann-fold domains"/>
    <property type="match status" value="1"/>
</dbReference>
<evidence type="ECO:0000256" key="3">
    <source>
        <dbReference type="RuleBase" id="RU000363"/>
    </source>
</evidence>
<comment type="caution">
    <text evidence="4">The sequence shown here is derived from an EMBL/GenBank/DDBJ whole genome shotgun (WGS) entry which is preliminary data.</text>
</comment>
<evidence type="ECO:0000313" key="4">
    <source>
        <dbReference type="EMBL" id="KAK9869638.1"/>
    </source>
</evidence>
<dbReference type="InterPro" id="IPR036291">
    <property type="entry name" value="NAD(P)-bd_dom_sf"/>
</dbReference>